<proteinExistence type="inferred from homology"/>
<dbReference type="EMBL" id="CAESAN010000041">
    <property type="protein sequence ID" value="CAB4341827.1"/>
    <property type="molecule type" value="Genomic_DNA"/>
</dbReference>
<evidence type="ECO:0000256" key="2">
    <source>
        <dbReference type="ARBA" id="ARBA00022730"/>
    </source>
</evidence>
<keyword evidence="4" id="KW-0689">Ribosomal protein</keyword>
<protein>
    <recommendedName>
        <fullName evidence="6">Large ribosomal subunit protein bL31</fullName>
    </recommendedName>
</protein>
<dbReference type="GO" id="GO:0019843">
    <property type="term" value="F:rRNA binding"/>
    <property type="evidence" value="ECO:0007669"/>
    <property type="project" value="UniProtKB-KW"/>
</dbReference>
<dbReference type="PRINTS" id="PR01249">
    <property type="entry name" value="RIBOSOMALL31"/>
</dbReference>
<accession>A0A6J5ZLU9</accession>
<dbReference type="GO" id="GO:0005840">
    <property type="term" value="C:ribosome"/>
    <property type="evidence" value="ECO:0007669"/>
    <property type="project" value="UniProtKB-KW"/>
</dbReference>
<dbReference type="PANTHER" id="PTHR33280:SF1">
    <property type="entry name" value="LARGE RIBOSOMAL SUBUNIT PROTEIN BL31C"/>
    <property type="match status" value="1"/>
</dbReference>
<keyword evidence="2" id="KW-0699">rRNA-binding</keyword>
<dbReference type="GO" id="GO:1990904">
    <property type="term" value="C:ribonucleoprotein complex"/>
    <property type="evidence" value="ECO:0007669"/>
    <property type="project" value="UniProtKB-KW"/>
</dbReference>
<dbReference type="InterPro" id="IPR034704">
    <property type="entry name" value="Ribosomal_bL28/bL31-like_sf"/>
</dbReference>
<dbReference type="NCBIfam" id="NF000612">
    <property type="entry name" value="PRK00019.1"/>
    <property type="match status" value="1"/>
</dbReference>
<dbReference type="GO" id="GO:0006412">
    <property type="term" value="P:translation"/>
    <property type="evidence" value="ECO:0007669"/>
    <property type="project" value="InterPro"/>
</dbReference>
<evidence type="ECO:0000256" key="4">
    <source>
        <dbReference type="ARBA" id="ARBA00022980"/>
    </source>
</evidence>
<dbReference type="NCBIfam" id="NF001809">
    <property type="entry name" value="PRK00528.1"/>
    <property type="match status" value="1"/>
</dbReference>
<keyword evidence="3" id="KW-0694">RNA-binding</keyword>
<name>A0A6J5ZLU9_9ZZZZ</name>
<dbReference type="AlphaFoldDB" id="A0A6J5ZLU9"/>
<dbReference type="PANTHER" id="PTHR33280">
    <property type="entry name" value="50S RIBOSOMAL PROTEIN L31, CHLOROPLASTIC"/>
    <property type="match status" value="1"/>
</dbReference>
<organism evidence="7">
    <name type="scientific">freshwater metagenome</name>
    <dbReference type="NCBI Taxonomy" id="449393"/>
    <lineage>
        <taxon>unclassified sequences</taxon>
        <taxon>metagenomes</taxon>
        <taxon>ecological metagenomes</taxon>
    </lineage>
</organism>
<reference evidence="7" key="1">
    <citation type="submission" date="2020-05" db="EMBL/GenBank/DDBJ databases">
        <authorList>
            <person name="Chiriac C."/>
            <person name="Salcher M."/>
            <person name="Ghai R."/>
            <person name="Kavagutti S V."/>
        </authorList>
    </citation>
    <scope>NUCLEOTIDE SEQUENCE</scope>
</reference>
<evidence type="ECO:0000256" key="5">
    <source>
        <dbReference type="ARBA" id="ARBA00023274"/>
    </source>
</evidence>
<dbReference type="GO" id="GO:0003735">
    <property type="term" value="F:structural constituent of ribosome"/>
    <property type="evidence" value="ECO:0007669"/>
    <property type="project" value="InterPro"/>
</dbReference>
<keyword evidence="5" id="KW-0687">Ribonucleoprotein</keyword>
<dbReference type="Gene3D" id="4.10.830.30">
    <property type="entry name" value="Ribosomal protein L31"/>
    <property type="match status" value="1"/>
</dbReference>
<dbReference type="NCBIfam" id="TIGR00105">
    <property type="entry name" value="L31"/>
    <property type="match status" value="1"/>
</dbReference>
<dbReference type="SUPFAM" id="SSF143800">
    <property type="entry name" value="L28p-like"/>
    <property type="match status" value="1"/>
</dbReference>
<evidence type="ECO:0000256" key="6">
    <source>
        <dbReference type="ARBA" id="ARBA00035687"/>
    </source>
</evidence>
<evidence type="ECO:0000256" key="3">
    <source>
        <dbReference type="ARBA" id="ARBA00022884"/>
    </source>
</evidence>
<dbReference type="HAMAP" id="MF_00501">
    <property type="entry name" value="Ribosomal_bL31_1"/>
    <property type="match status" value="1"/>
</dbReference>
<comment type="similarity">
    <text evidence="1">Belongs to the bacterial ribosomal protein bL31 family. Type A subfamily.</text>
</comment>
<dbReference type="InterPro" id="IPR002150">
    <property type="entry name" value="Ribosomal_bL31"/>
</dbReference>
<sequence length="71" mass="8076">MKAELHPEYVESQVRCTCGNEFVTRSTTPEIQVEICSECHPFYTGRQKLVDTGGRVERFRRRAAKRSGVGS</sequence>
<dbReference type="PROSITE" id="PS01143">
    <property type="entry name" value="RIBOSOMAL_L31"/>
    <property type="match status" value="1"/>
</dbReference>
<dbReference type="Pfam" id="PF01197">
    <property type="entry name" value="Ribosomal_L31"/>
    <property type="match status" value="1"/>
</dbReference>
<gene>
    <name evidence="7" type="ORF">UFOPK3547_00645</name>
</gene>
<evidence type="ECO:0000313" key="7">
    <source>
        <dbReference type="EMBL" id="CAB4341827.1"/>
    </source>
</evidence>
<dbReference type="InterPro" id="IPR042105">
    <property type="entry name" value="Ribosomal_bL31_sf"/>
</dbReference>
<evidence type="ECO:0000256" key="1">
    <source>
        <dbReference type="ARBA" id="ARBA00009296"/>
    </source>
</evidence>
<dbReference type="InterPro" id="IPR027491">
    <property type="entry name" value="Ribosomal_bL31_A"/>
</dbReference>